<reference evidence="1" key="1">
    <citation type="journal article" date="2023" name="Plant J.">
        <title>The genome of the king protea, Protea cynaroides.</title>
        <authorList>
            <person name="Chang J."/>
            <person name="Duong T.A."/>
            <person name="Schoeman C."/>
            <person name="Ma X."/>
            <person name="Roodt D."/>
            <person name="Barker N."/>
            <person name="Li Z."/>
            <person name="Van de Peer Y."/>
            <person name="Mizrachi E."/>
        </authorList>
    </citation>
    <scope>NUCLEOTIDE SEQUENCE</scope>
    <source>
        <tissue evidence="1">Young leaves</tissue>
    </source>
</reference>
<gene>
    <name evidence="1" type="ORF">NE237_001843</name>
</gene>
<dbReference type="AlphaFoldDB" id="A0A9Q0QYS3"/>
<organism evidence="1 2">
    <name type="scientific">Protea cynaroides</name>
    <dbReference type="NCBI Taxonomy" id="273540"/>
    <lineage>
        <taxon>Eukaryota</taxon>
        <taxon>Viridiplantae</taxon>
        <taxon>Streptophyta</taxon>
        <taxon>Embryophyta</taxon>
        <taxon>Tracheophyta</taxon>
        <taxon>Spermatophyta</taxon>
        <taxon>Magnoliopsida</taxon>
        <taxon>Proteales</taxon>
        <taxon>Proteaceae</taxon>
        <taxon>Protea</taxon>
    </lineage>
</organism>
<name>A0A9Q0QYS3_9MAGN</name>
<accession>A0A9Q0QYS3</accession>
<evidence type="ECO:0000313" key="1">
    <source>
        <dbReference type="EMBL" id="KAJ4976737.1"/>
    </source>
</evidence>
<keyword evidence="2" id="KW-1185">Reference proteome</keyword>
<evidence type="ECO:0000313" key="2">
    <source>
        <dbReference type="Proteomes" id="UP001141806"/>
    </source>
</evidence>
<dbReference type="Proteomes" id="UP001141806">
    <property type="component" value="Unassembled WGS sequence"/>
</dbReference>
<dbReference type="EMBL" id="JAMYWD010000003">
    <property type="protein sequence ID" value="KAJ4976737.1"/>
    <property type="molecule type" value="Genomic_DNA"/>
</dbReference>
<comment type="caution">
    <text evidence="1">The sequence shown here is derived from an EMBL/GenBank/DDBJ whole genome shotgun (WGS) entry which is preliminary data.</text>
</comment>
<sequence>MTGLQKKKIALKIQTDEVGRRYYRKPKKKKKSYLKQNGYLPPRRCLPASNFLLPLKQNGYLKNISTVSLPSEAISFRVPALLLQSGKCFPALTDLSTFFLLYPLFPL</sequence>
<protein>
    <submittedName>
        <fullName evidence="1">Uncharacterized protein</fullName>
    </submittedName>
</protein>
<proteinExistence type="predicted"/>